<feature type="compositionally biased region" description="Low complexity" evidence="1">
    <location>
        <begin position="38"/>
        <end position="49"/>
    </location>
</feature>
<evidence type="ECO:0000259" key="2">
    <source>
        <dbReference type="Pfam" id="PF14258"/>
    </source>
</evidence>
<dbReference type="STRING" id="448385.sce4440"/>
<protein>
    <recommendedName>
        <fullName evidence="2">DUF4350 domain-containing protein</fullName>
    </recommendedName>
</protein>
<gene>
    <name evidence="3" type="ordered locus">sce4440</name>
</gene>
<feature type="compositionally biased region" description="Low complexity" evidence="1">
    <location>
        <begin position="516"/>
        <end position="525"/>
    </location>
</feature>
<dbReference type="Proteomes" id="UP000002139">
    <property type="component" value="Chromosome"/>
</dbReference>
<dbReference type="eggNOG" id="ENOG503178G">
    <property type="taxonomic scope" value="Bacteria"/>
</dbReference>
<proteinExistence type="predicted"/>
<organism evidence="3 4">
    <name type="scientific">Sorangium cellulosum (strain So ce56)</name>
    <name type="common">Polyangium cellulosum (strain So ce56)</name>
    <dbReference type="NCBI Taxonomy" id="448385"/>
    <lineage>
        <taxon>Bacteria</taxon>
        <taxon>Pseudomonadati</taxon>
        <taxon>Myxococcota</taxon>
        <taxon>Polyangia</taxon>
        <taxon>Polyangiales</taxon>
        <taxon>Polyangiaceae</taxon>
        <taxon>Sorangium</taxon>
    </lineage>
</organism>
<feature type="region of interest" description="Disordered" evidence="1">
    <location>
        <begin position="497"/>
        <end position="537"/>
    </location>
</feature>
<dbReference type="Pfam" id="PF14258">
    <property type="entry name" value="DUF4350"/>
    <property type="match status" value="1"/>
</dbReference>
<evidence type="ECO:0000313" key="3">
    <source>
        <dbReference type="EMBL" id="CAN94603.1"/>
    </source>
</evidence>
<reference evidence="3 4" key="1">
    <citation type="journal article" date="2007" name="Nat. Biotechnol.">
        <title>Complete genome sequence of the myxobacterium Sorangium cellulosum.</title>
        <authorList>
            <person name="Schneiker S."/>
            <person name="Perlova O."/>
            <person name="Kaiser O."/>
            <person name="Gerth K."/>
            <person name="Alici A."/>
            <person name="Altmeyer M.O."/>
            <person name="Bartels D."/>
            <person name="Bekel T."/>
            <person name="Beyer S."/>
            <person name="Bode E."/>
            <person name="Bode H.B."/>
            <person name="Bolten C.J."/>
            <person name="Choudhuri J.V."/>
            <person name="Doss S."/>
            <person name="Elnakady Y.A."/>
            <person name="Frank B."/>
            <person name="Gaigalat L."/>
            <person name="Goesmann A."/>
            <person name="Groeger C."/>
            <person name="Gross F."/>
            <person name="Jelsbak L."/>
            <person name="Jelsbak L."/>
            <person name="Kalinowski J."/>
            <person name="Kegler C."/>
            <person name="Knauber T."/>
            <person name="Konietzny S."/>
            <person name="Kopp M."/>
            <person name="Krause L."/>
            <person name="Krug D."/>
            <person name="Linke B."/>
            <person name="Mahmud T."/>
            <person name="Martinez-Arias R."/>
            <person name="McHardy A.C."/>
            <person name="Merai M."/>
            <person name="Meyer F."/>
            <person name="Mormann S."/>
            <person name="Munoz-Dorado J."/>
            <person name="Perez J."/>
            <person name="Pradella S."/>
            <person name="Rachid S."/>
            <person name="Raddatz G."/>
            <person name="Rosenau F."/>
            <person name="Rueckert C."/>
            <person name="Sasse F."/>
            <person name="Scharfe M."/>
            <person name="Schuster S.C."/>
            <person name="Suen G."/>
            <person name="Treuner-Lange A."/>
            <person name="Velicer G.J."/>
            <person name="Vorholter F.-J."/>
            <person name="Weissman K.J."/>
            <person name="Welch R.D."/>
            <person name="Wenzel S.C."/>
            <person name="Whitworth D.E."/>
            <person name="Wilhelm S."/>
            <person name="Wittmann C."/>
            <person name="Bloecker H."/>
            <person name="Puehler A."/>
            <person name="Mueller R."/>
        </authorList>
    </citation>
    <scope>NUCLEOTIDE SEQUENCE [LARGE SCALE GENOMIC DNA]</scope>
    <source>
        <strain evidence="4">So ce56</strain>
    </source>
</reference>
<accession>A9F3P8</accession>
<dbReference type="EMBL" id="AM746676">
    <property type="protein sequence ID" value="CAN94603.1"/>
    <property type="molecule type" value="Genomic_DNA"/>
</dbReference>
<dbReference type="InterPro" id="IPR025646">
    <property type="entry name" value="DUF4350"/>
</dbReference>
<name>A9F3P8_SORC5</name>
<dbReference type="AlphaFoldDB" id="A9F3P8"/>
<feature type="domain" description="DUF4350" evidence="2">
    <location>
        <begin position="93"/>
        <end position="288"/>
    </location>
</feature>
<feature type="compositionally biased region" description="Gly residues" evidence="1">
    <location>
        <begin position="25"/>
        <end position="37"/>
    </location>
</feature>
<sequence length="537" mass="56207">MFAALMTRHGAWFAHACFSESRSGPGSGSASGSGSGSGSASSSSSGSASELVREDRRRPARSQVASCSFLAALVALMALLAPARAAGAAFDVNDPSWEGCSELLEIARAELGAARVHPVAVLDWSQVGPEDGILVLHPLQTLDADETTAFMKAGGRLAIIDDFGRGDDTLRRFQIERIPTPARPLAALRNRPSLAIAEPVADTVGGHSVGRHPVVSHVERLVTNHATGLRHPNLSPVLRIRAVSEPDVILAVAGQVGKGRLFAMGDPSALMNMMLRYPGNRAFASGLTRYLVDEDGAQPRRGRLHIVANRFDEESSFGGETSLRKDFDAQVKALASAVEDARRDGLPGGALLALAALAGLGLAIWTARASARPYRSPLPRYARPTPLVAQGGAAGRFAVLAAPSSPRGLAFLELKSALFEALSLRFGLEANPAQETVARIVAREGSLDERALSAFKDVLGTMYRVEASVVAGKPANVSRPALLHAADVVRHVLAACGADGRKPPRGRHPGAPPDPATASPSPTDAKLAPPHPDKGAR</sequence>
<evidence type="ECO:0000256" key="1">
    <source>
        <dbReference type="SAM" id="MobiDB-lite"/>
    </source>
</evidence>
<keyword evidence="4" id="KW-1185">Reference proteome</keyword>
<dbReference type="HOGENOM" id="CLU_507045_0_0_7"/>
<dbReference type="KEGG" id="scl:sce4440"/>
<dbReference type="BioCyc" id="SCEL448385:SCE_RS22785-MONOMER"/>
<evidence type="ECO:0000313" key="4">
    <source>
        <dbReference type="Proteomes" id="UP000002139"/>
    </source>
</evidence>
<feature type="region of interest" description="Disordered" evidence="1">
    <location>
        <begin position="24"/>
        <end position="57"/>
    </location>
</feature>